<comment type="cofactor">
    <cofactor evidence="12">
        <name>[4Fe-4S] cluster</name>
        <dbReference type="ChEBI" id="CHEBI:49883"/>
    </cofactor>
    <text evidence="12">Binds 1 [4Fe-4S] cluster. The cluster is coordinated with 3 cysteines and an exchangeable S-adenosyl-L-methionine.</text>
</comment>
<accession>A0A0M6WMI9</accession>
<evidence type="ECO:0000256" key="4">
    <source>
        <dbReference type="ARBA" id="ARBA00022552"/>
    </source>
</evidence>
<keyword evidence="10 12" id="KW-0408">Iron</keyword>
<dbReference type="SUPFAM" id="SSF102114">
    <property type="entry name" value="Radical SAM enzymes"/>
    <property type="match status" value="1"/>
</dbReference>
<dbReference type="GO" id="GO:0051539">
    <property type="term" value="F:4 iron, 4 sulfur cluster binding"/>
    <property type="evidence" value="ECO:0007669"/>
    <property type="project" value="UniProtKB-UniRule"/>
</dbReference>
<comment type="miscellaneous">
    <text evidence="12">Reaction proceeds by a ping-pong mechanism involving intermediate methylation of a conserved cysteine residue.</text>
</comment>
<keyword evidence="3 12" id="KW-0963">Cytoplasm</keyword>
<comment type="function">
    <text evidence="12">Specifically methylates position 2 of adenine 2503 in 23S rRNA and position 2 of adenine 37 in tRNAs.</text>
</comment>
<evidence type="ECO:0000313" key="14">
    <source>
        <dbReference type="EMBL" id="CRL38458.1"/>
    </source>
</evidence>
<keyword evidence="8 12" id="KW-0819">tRNA processing</keyword>
<feature type="binding site" evidence="12">
    <location>
        <position position="122"/>
    </location>
    <ligand>
        <name>[4Fe-4S] cluster</name>
        <dbReference type="ChEBI" id="CHEBI:49883"/>
        <note>4Fe-4S-S-AdoMet</note>
    </ligand>
</feature>
<evidence type="ECO:0000256" key="1">
    <source>
        <dbReference type="ARBA" id="ARBA00004496"/>
    </source>
</evidence>
<dbReference type="GO" id="GO:0005737">
    <property type="term" value="C:cytoplasm"/>
    <property type="evidence" value="ECO:0007669"/>
    <property type="project" value="UniProtKB-SubCell"/>
</dbReference>
<dbReference type="PANTHER" id="PTHR30544:SF5">
    <property type="entry name" value="RADICAL SAM CORE DOMAIN-CONTAINING PROTEIN"/>
    <property type="match status" value="1"/>
</dbReference>
<dbReference type="CDD" id="cd01335">
    <property type="entry name" value="Radical_SAM"/>
    <property type="match status" value="1"/>
</dbReference>
<evidence type="ECO:0000256" key="7">
    <source>
        <dbReference type="ARBA" id="ARBA00022691"/>
    </source>
</evidence>
<feature type="binding site" evidence="12">
    <location>
        <begin position="165"/>
        <end position="166"/>
    </location>
    <ligand>
        <name>S-adenosyl-L-methionine</name>
        <dbReference type="ChEBI" id="CHEBI:59789"/>
    </ligand>
</feature>
<comment type="subcellular location">
    <subcellularLocation>
        <location evidence="1 12">Cytoplasm</location>
    </subcellularLocation>
</comment>
<dbReference type="GO" id="GO:0030488">
    <property type="term" value="P:tRNA methylation"/>
    <property type="evidence" value="ECO:0007669"/>
    <property type="project" value="UniProtKB-UniRule"/>
</dbReference>
<protein>
    <recommendedName>
        <fullName evidence="12">Probable dual-specificity RNA methyltransferase RlmN</fullName>
        <ecNumber evidence="12">2.1.1.192</ecNumber>
    </recommendedName>
    <alternativeName>
        <fullName evidence="12">23S rRNA (adenine(2503)-C(2))-methyltransferase</fullName>
    </alternativeName>
    <alternativeName>
        <fullName evidence="12">23S rRNA m2A2503 methyltransferase</fullName>
    </alternativeName>
    <alternativeName>
        <fullName evidence="12">Ribosomal RNA large subunit methyltransferase N</fullName>
    </alternativeName>
    <alternativeName>
        <fullName evidence="12">tRNA (adenine(37)-C(2))-methyltransferase</fullName>
    </alternativeName>
    <alternativeName>
        <fullName evidence="12">tRNA m2A37 methyltransferase</fullName>
    </alternativeName>
</protein>
<keyword evidence="12" id="KW-1015">Disulfide bond</keyword>
<dbReference type="Gene3D" id="1.10.150.530">
    <property type="match status" value="1"/>
</dbReference>
<dbReference type="GO" id="GO:0000049">
    <property type="term" value="F:tRNA binding"/>
    <property type="evidence" value="ECO:0007669"/>
    <property type="project" value="UniProtKB-UniRule"/>
</dbReference>
<comment type="catalytic activity">
    <reaction evidence="12">
        <text>adenosine(2503) in 23S rRNA + 2 reduced [2Fe-2S]-[ferredoxin] + 2 S-adenosyl-L-methionine = 2-methyladenosine(2503) in 23S rRNA + 5'-deoxyadenosine + L-methionine + 2 oxidized [2Fe-2S]-[ferredoxin] + S-adenosyl-L-homocysteine</text>
        <dbReference type="Rhea" id="RHEA:42916"/>
        <dbReference type="Rhea" id="RHEA-COMP:10000"/>
        <dbReference type="Rhea" id="RHEA-COMP:10001"/>
        <dbReference type="Rhea" id="RHEA-COMP:10152"/>
        <dbReference type="Rhea" id="RHEA-COMP:10282"/>
        <dbReference type="ChEBI" id="CHEBI:17319"/>
        <dbReference type="ChEBI" id="CHEBI:33737"/>
        <dbReference type="ChEBI" id="CHEBI:33738"/>
        <dbReference type="ChEBI" id="CHEBI:57844"/>
        <dbReference type="ChEBI" id="CHEBI:57856"/>
        <dbReference type="ChEBI" id="CHEBI:59789"/>
        <dbReference type="ChEBI" id="CHEBI:74411"/>
        <dbReference type="ChEBI" id="CHEBI:74497"/>
        <dbReference type="EC" id="2.1.1.192"/>
    </reaction>
</comment>
<dbReference type="Pfam" id="PF04055">
    <property type="entry name" value="Radical_SAM"/>
    <property type="match status" value="1"/>
</dbReference>
<dbReference type="PROSITE" id="PS51918">
    <property type="entry name" value="RADICAL_SAM"/>
    <property type="match status" value="1"/>
</dbReference>
<dbReference type="PANTHER" id="PTHR30544">
    <property type="entry name" value="23S RRNA METHYLTRANSFERASE"/>
    <property type="match status" value="1"/>
</dbReference>
<evidence type="ECO:0000256" key="11">
    <source>
        <dbReference type="ARBA" id="ARBA00023014"/>
    </source>
</evidence>
<feature type="binding site" evidence="12">
    <location>
        <position position="197"/>
    </location>
    <ligand>
        <name>S-adenosyl-L-methionine</name>
        <dbReference type="ChEBI" id="CHEBI:59789"/>
    </ligand>
</feature>
<evidence type="ECO:0000256" key="12">
    <source>
        <dbReference type="HAMAP-Rule" id="MF_01849"/>
    </source>
</evidence>
<feature type="active site" description="S-methylcysteine intermediate" evidence="12">
    <location>
        <position position="339"/>
    </location>
</feature>
<dbReference type="InterPro" id="IPR004383">
    <property type="entry name" value="rRNA_lsu_MTrfase_RlmN/Cfr"/>
</dbReference>
<dbReference type="GO" id="GO:0070475">
    <property type="term" value="P:rRNA base methylation"/>
    <property type="evidence" value="ECO:0007669"/>
    <property type="project" value="UniProtKB-UniRule"/>
</dbReference>
<dbReference type="InterPro" id="IPR058240">
    <property type="entry name" value="rSAM_sf"/>
</dbReference>
<dbReference type="GO" id="GO:0070040">
    <property type="term" value="F:rRNA (adenine(2503)-C2-)-methyltransferase activity"/>
    <property type="evidence" value="ECO:0007669"/>
    <property type="project" value="UniProtKB-UniRule"/>
</dbReference>
<evidence type="ECO:0000256" key="6">
    <source>
        <dbReference type="ARBA" id="ARBA00022679"/>
    </source>
</evidence>
<evidence type="ECO:0000256" key="2">
    <source>
        <dbReference type="ARBA" id="ARBA00022485"/>
    </source>
</evidence>
<proteinExistence type="inferred from homology"/>
<dbReference type="EC" id="2.1.1.192" evidence="12"/>
<reference evidence="15" key="1">
    <citation type="submission" date="2015-05" db="EMBL/GenBank/DDBJ databases">
        <authorList>
            <consortium name="Pathogen Informatics"/>
        </authorList>
    </citation>
    <scope>NUCLEOTIDE SEQUENCE [LARGE SCALE GENOMIC DNA]</scope>
    <source>
        <strain evidence="15">T1-815</strain>
    </source>
</reference>
<keyword evidence="4 12" id="KW-0698">rRNA processing</keyword>
<sequence>MEQIKEQLTDIKSMNMDELTEFIISLGEKKFRAKQIYEWIHVKHVESFDEMTNISKKFIQVLKENAILISLKKEEVQVSKLDGTRKYLFALDDGNVIESVLMKYKHGNSVCISSQVGCRMGCRFCASTLDGLVRGLRPSEMIDQIYQIGKDIGERISNVVVMGTGEPLDNYDNLLRFIELLTDENGINISQRNLTVSTCGLVPRMRQLADEKLSITLALSLHASNQEKRKALMPVANSYDIHDVVDACKYYFAQTGRRVTFEYSLVGGVNDTAEDAAELSALVHGMNCHINLIPVNPIKERDYVQSNKGVIEAFKNRLEKNGINVTIRREMGRDIDGACGQLRKKHIDKERGIN</sequence>
<dbReference type="PIRSF" id="PIRSF006004">
    <property type="entry name" value="CHP00048"/>
    <property type="match status" value="1"/>
</dbReference>
<feature type="binding site" evidence="12">
    <location>
        <begin position="220"/>
        <end position="222"/>
    </location>
    <ligand>
        <name>S-adenosyl-L-methionine</name>
        <dbReference type="ChEBI" id="CHEBI:59789"/>
    </ligand>
</feature>
<evidence type="ECO:0000256" key="8">
    <source>
        <dbReference type="ARBA" id="ARBA00022694"/>
    </source>
</evidence>
<keyword evidence="7 12" id="KW-0949">S-adenosyl-L-methionine</keyword>
<dbReference type="Proteomes" id="UP000049472">
    <property type="component" value="Unassembled WGS sequence"/>
</dbReference>
<dbReference type="FunFam" id="3.20.20.70:FF:000014">
    <property type="entry name" value="Probable dual-specificity RNA methyltransferase RlmN"/>
    <property type="match status" value="1"/>
</dbReference>
<dbReference type="HAMAP" id="MF_01849">
    <property type="entry name" value="RNA_methyltr_RlmN"/>
    <property type="match status" value="1"/>
</dbReference>
<name>A0A0M6WMI9_9FIRM</name>
<feature type="binding site" evidence="12">
    <location>
        <position position="296"/>
    </location>
    <ligand>
        <name>S-adenosyl-L-methionine</name>
        <dbReference type="ChEBI" id="CHEBI:59789"/>
    </ligand>
</feature>
<dbReference type="Gene3D" id="3.20.20.70">
    <property type="entry name" value="Aldolase class I"/>
    <property type="match status" value="1"/>
</dbReference>
<keyword evidence="6 12" id="KW-0808">Transferase</keyword>
<dbReference type="InterPro" id="IPR040072">
    <property type="entry name" value="Methyltransferase_A"/>
</dbReference>
<dbReference type="GO" id="GO:0002935">
    <property type="term" value="F:tRNA (adenine(37)-C2)-methyltransferase activity"/>
    <property type="evidence" value="ECO:0007669"/>
    <property type="project" value="UniProtKB-UniRule"/>
</dbReference>
<dbReference type="SFLD" id="SFLDS00029">
    <property type="entry name" value="Radical_SAM"/>
    <property type="match status" value="1"/>
</dbReference>
<dbReference type="AlphaFoldDB" id="A0A0M6WMI9"/>
<dbReference type="InterPro" id="IPR027492">
    <property type="entry name" value="RNA_MTrfase_RlmN"/>
</dbReference>
<feature type="domain" description="Radical SAM core" evidence="13">
    <location>
        <begin position="104"/>
        <end position="334"/>
    </location>
</feature>
<comment type="similarity">
    <text evidence="12">Belongs to the radical SAM superfamily. RlmN family.</text>
</comment>
<evidence type="ECO:0000256" key="5">
    <source>
        <dbReference type="ARBA" id="ARBA00022603"/>
    </source>
</evidence>
<keyword evidence="11 12" id="KW-0411">Iron-sulfur</keyword>
<dbReference type="InterPro" id="IPR007197">
    <property type="entry name" value="rSAM"/>
</dbReference>
<dbReference type="SFLD" id="SFLDG01062">
    <property type="entry name" value="methyltransferase_(Class_A)"/>
    <property type="match status" value="1"/>
</dbReference>
<dbReference type="SFLD" id="SFLDF00275">
    <property type="entry name" value="adenosine_C2_methyltransferase"/>
    <property type="match status" value="1"/>
</dbReference>
<gene>
    <name evidence="12" type="primary">rlmN</name>
    <name evidence="14" type="ORF">T1815_18161</name>
</gene>
<evidence type="ECO:0000313" key="15">
    <source>
        <dbReference type="Proteomes" id="UP000049472"/>
    </source>
</evidence>
<keyword evidence="15" id="KW-1185">Reference proteome</keyword>
<evidence type="ECO:0000256" key="10">
    <source>
        <dbReference type="ARBA" id="ARBA00023004"/>
    </source>
</evidence>
<dbReference type="NCBIfam" id="TIGR00048">
    <property type="entry name" value="rRNA_mod_RlmN"/>
    <property type="match status" value="1"/>
</dbReference>
<feature type="active site" description="Proton acceptor" evidence="12">
    <location>
        <position position="98"/>
    </location>
</feature>
<dbReference type="GO" id="GO:0046872">
    <property type="term" value="F:metal ion binding"/>
    <property type="evidence" value="ECO:0007669"/>
    <property type="project" value="UniProtKB-KW"/>
</dbReference>
<organism evidence="14 15">
    <name type="scientific">Agathobacter rectalis</name>
    <dbReference type="NCBI Taxonomy" id="39491"/>
    <lineage>
        <taxon>Bacteria</taxon>
        <taxon>Bacillati</taxon>
        <taxon>Bacillota</taxon>
        <taxon>Clostridia</taxon>
        <taxon>Lachnospirales</taxon>
        <taxon>Lachnospiraceae</taxon>
        <taxon>Agathobacter</taxon>
    </lineage>
</organism>
<dbReference type="Pfam" id="PF21016">
    <property type="entry name" value="RlmN_N"/>
    <property type="match status" value="1"/>
</dbReference>
<feature type="binding site" evidence="12">
    <location>
        <position position="125"/>
    </location>
    <ligand>
        <name>[4Fe-4S] cluster</name>
        <dbReference type="ChEBI" id="CHEBI:49883"/>
        <note>4Fe-4S-S-AdoMet</note>
    </ligand>
</feature>
<evidence type="ECO:0000256" key="3">
    <source>
        <dbReference type="ARBA" id="ARBA00022490"/>
    </source>
</evidence>
<keyword evidence="5 12" id="KW-0489">Methyltransferase</keyword>
<dbReference type="GO" id="GO:0019843">
    <property type="term" value="F:rRNA binding"/>
    <property type="evidence" value="ECO:0007669"/>
    <property type="project" value="UniProtKB-UniRule"/>
</dbReference>
<evidence type="ECO:0000256" key="9">
    <source>
        <dbReference type="ARBA" id="ARBA00022723"/>
    </source>
</evidence>
<dbReference type="InterPro" id="IPR048641">
    <property type="entry name" value="RlmN_N"/>
</dbReference>
<comment type="catalytic activity">
    <reaction evidence="12">
        <text>adenosine(37) in tRNA + 2 reduced [2Fe-2S]-[ferredoxin] + 2 S-adenosyl-L-methionine = 2-methyladenosine(37) in tRNA + 5'-deoxyadenosine + L-methionine + 2 oxidized [2Fe-2S]-[ferredoxin] + S-adenosyl-L-homocysteine</text>
        <dbReference type="Rhea" id="RHEA:43332"/>
        <dbReference type="Rhea" id="RHEA-COMP:10000"/>
        <dbReference type="Rhea" id="RHEA-COMP:10001"/>
        <dbReference type="Rhea" id="RHEA-COMP:10162"/>
        <dbReference type="Rhea" id="RHEA-COMP:10485"/>
        <dbReference type="ChEBI" id="CHEBI:17319"/>
        <dbReference type="ChEBI" id="CHEBI:33737"/>
        <dbReference type="ChEBI" id="CHEBI:33738"/>
        <dbReference type="ChEBI" id="CHEBI:57844"/>
        <dbReference type="ChEBI" id="CHEBI:57856"/>
        <dbReference type="ChEBI" id="CHEBI:59789"/>
        <dbReference type="ChEBI" id="CHEBI:74411"/>
        <dbReference type="ChEBI" id="CHEBI:74497"/>
        <dbReference type="EC" id="2.1.1.192"/>
    </reaction>
</comment>
<dbReference type="RefSeq" id="WP_055061961.1">
    <property type="nucleotide sequence ID" value="NZ_CVRQ01000022.1"/>
</dbReference>
<keyword evidence="9 12" id="KW-0479">Metal-binding</keyword>
<comment type="caution">
    <text evidence="12">Lacks conserved residue(s) required for the propagation of feature annotation.</text>
</comment>
<evidence type="ECO:0000259" key="13">
    <source>
        <dbReference type="PROSITE" id="PS51918"/>
    </source>
</evidence>
<keyword evidence="2 12" id="KW-0004">4Fe-4S</keyword>
<dbReference type="EMBL" id="CVRQ01000022">
    <property type="protein sequence ID" value="CRL38458.1"/>
    <property type="molecule type" value="Genomic_DNA"/>
</dbReference>
<feature type="binding site" evidence="12">
    <location>
        <position position="118"/>
    </location>
    <ligand>
        <name>[4Fe-4S] cluster</name>
        <dbReference type="ChEBI" id="CHEBI:49883"/>
        <note>4Fe-4S-S-AdoMet</note>
    </ligand>
</feature>
<dbReference type="InterPro" id="IPR013785">
    <property type="entry name" value="Aldolase_TIM"/>
</dbReference>